<reference evidence="1 2" key="1">
    <citation type="submission" date="2018-10" db="EMBL/GenBank/DDBJ databases">
        <title>GWAS and RNA-Seq identify cryptic mechanisms of antimicrobial resistance in Acinetobacter baumannii.</title>
        <authorList>
            <person name="Sahl J.W."/>
        </authorList>
    </citation>
    <scope>NUCLEOTIDE SEQUENCE [LARGE SCALE GENOMIC DNA]</scope>
    <source>
        <strain evidence="1 2">TG41884</strain>
    </source>
</reference>
<name>A0AB37TDD9_ACIPI</name>
<protein>
    <submittedName>
        <fullName evidence="1">Uncharacterized protein</fullName>
    </submittedName>
</protein>
<gene>
    <name evidence="1" type="ORF">EA752_15815</name>
</gene>
<proteinExistence type="predicted"/>
<dbReference type="EMBL" id="RFEW01000014">
    <property type="protein sequence ID" value="RSO57414.1"/>
    <property type="molecule type" value="Genomic_DNA"/>
</dbReference>
<organism evidence="1 2">
    <name type="scientific">Acinetobacter pittii</name>
    <name type="common">Acinetobacter genomosp. 3</name>
    <dbReference type="NCBI Taxonomy" id="48296"/>
    <lineage>
        <taxon>Bacteria</taxon>
        <taxon>Pseudomonadati</taxon>
        <taxon>Pseudomonadota</taxon>
        <taxon>Gammaproteobacteria</taxon>
        <taxon>Moraxellales</taxon>
        <taxon>Moraxellaceae</taxon>
        <taxon>Acinetobacter</taxon>
        <taxon>Acinetobacter calcoaceticus/baumannii complex</taxon>
    </lineage>
</organism>
<evidence type="ECO:0000313" key="2">
    <source>
        <dbReference type="Proteomes" id="UP000271320"/>
    </source>
</evidence>
<dbReference type="Proteomes" id="UP000271320">
    <property type="component" value="Unassembled WGS sequence"/>
</dbReference>
<comment type="caution">
    <text evidence="1">The sequence shown here is derived from an EMBL/GenBank/DDBJ whole genome shotgun (WGS) entry which is preliminary data.</text>
</comment>
<dbReference type="RefSeq" id="WP_032024118.1">
    <property type="nucleotide sequence ID" value="NZ_AP024798.1"/>
</dbReference>
<evidence type="ECO:0000313" key="1">
    <source>
        <dbReference type="EMBL" id="RSO57414.1"/>
    </source>
</evidence>
<accession>A0AB37TDD9</accession>
<sequence>MSQENSKDKLAWIDKLIQLGFDGDEVINSLVGNLVSYLAQKEIIDLDDYLKFTEESKNTYIQNLKNEGHSDDSDIVRHVNRQFSMHVNDFKGSE</sequence>
<dbReference type="AlphaFoldDB" id="A0AB37TDD9"/>